<dbReference type="InterPro" id="IPR007018">
    <property type="entry name" value="Mediator_Med6"/>
</dbReference>
<feature type="compositionally biased region" description="Basic residues" evidence="10">
    <location>
        <begin position="331"/>
        <end position="346"/>
    </location>
</feature>
<evidence type="ECO:0000313" key="11">
    <source>
        <dbReference type="EMBL" id="KAL1306398.1"/>
    </source>
</evidence>
<keyword evidence="12" id="KW-1185">Reference proteome</keyword>
<organism evidence="11 12">
    <name type="scientific">Neodothiora populina</name>
    <dbReference type="NCBI Taxonomy" id="2781224"/>
    <lineage>
        <taxon>Eukaryota</taxon>
        <taxon>Fungi</taxon>
        <taxon>Dikarya</taxon>
        <taxon>Ascomycota</taxon>
        <taxon>Pezizomycotina</taxon>
        <taxon>Dothideomycetes</taxon>
        <taxon>Dothideomycetidae</taxon>
        <taxon>Dothideales</taxon>
        <taxon>Dothioraceae</taxon>
        <taxon>Neodothiora</taxon>
    </lineage>
</organism>
<gene>
    <name evidence="8" type="primary">MED6</name>
    <name evidence="11" type="ORF">AAFC00_005105</name>
</gene>
<evidence type="ECO:0000256" key="10">
    <source>
        <dbReference type="SAM" id="MobiDB-lite"/>
    </source>
</evidence>
<feature type="region of interest" description="Disordered" evidence="10">
    <location>
        <begin position="308"/>
        <end position="365"/>
    </location>
</feature>
<keyword evidence="5 8" id="KW-0804">Transcription</keyword>
<feature type="region of interest" description="Disordered" evidence="10">
    <location>
        <begin position="181"/>
        <end position="232"/>
    </location>
</feature>
<keyword evidence="4 8" id="KW-0805">Transcription regulation</keyword>
<feature type="compositionally biased region" description="Low complexity" evidence="10">
    <location>
        <begin position="348"/>
        <end position="365"/>
    </location>
</feature>
<name>A0ABR3PK60_9PEZI</name>
<dbReference type="PANTHER" id="PTHR13104">
    <property type="entry name" value="MED-6-RELATED"/>
    <property type="match status" value="1"/>
</dbReference>
<keyword evidence="8" id="KW-0010">Activator</keyword>
<dbReference type="Pfam" id="PF04934">
    <property type="entry name" value="Med6"/>
    <property type="match status" value="1"/>
</dbReference>
<dbReference type="InterPro" id="IPR038566">
    <property type="entry name" value="Mediator_Med6_sf"/>
</dbReference>
<comment type="similarity">
    <text evidence="2 8">Belongs to the Mediator complex subunit 6 family.</text>
</comment>
<evidence type="ECO:0000256" key="2">
    <source>
        <dbReference type="ARBA" id="ARBA00007526"/>
    </source>
</evidence>
<comment type="subcellular location">
    <subcellularLocation>
        <location evidence="1 8">Nucleus</location>
    </subcellularLocation>
</comment>
<evidence type="ECO:0000256" key="6">
    <source>
        <dbReference type="ARBA" id="ARBA00023242"/>
    </source>
</evidence>
<keyword evidence="6 8" id="KW-0539">Nucleus</keyword>
<comment type="caution">
    <text evidence="11">The sequence shown here is derived from an EMBL/GenBank/DDBJ whole genome shotgun (WGS) entry which is preliminary data.</text>
</comment>
<evidence type="ECO:0000256" key="1">
    <source>
        <dbReference type="ARBA" id="ARBA00004123"/>
    </source>
</evidence>
<dbReference type="Gene3D" id="3.10.450.580">
    <property type="entry name" value="Mediator complex, subunit Med6"/>
    <property type="match status" value="1"/>
</dbReference>
<keyword evidence="9" id="KW-0175">Coiled coil</keyword>
<feature type="compositionally biased region" description="Polar residues" evidence="10">
    <location>
        <begin position="221"/>
        <end position="230"/>
    </location>
</feature>
<evidence type="ECO:0000256" key="9">
    <source>
        <dbReference type="SAM" id="Coils"/>
    </source>
</evidence>
<comment type="function">
    <text evidence="8">Component of the Mediator complex, a coactivator involved in the regulated transcription of nearly all RNA polymerase II-dependent genes. Mediator functions as a bridge to convey information from gene-specific regulatory proteins to the basal RNA polymerase II transcription machinery. Mediator is recruited to promoters by direct interactions with regulatory proteins and serves as a scaffold for the assembly of a functional preinitiation complex with RNA polymerase II and the general transcription factors.</text>
</comment>
<evidence type="ECO:0000313" key="12">
    <source>
        <dbReference type="Proteomes" id="UP001562354"/>
    </source>
</evidence>
<dbReference type="Proteomes" id="UP001562354">
    <property type="component" value="Unassembled WGS sequence"/>
</dbReference>
<evidence type="ECO:0000256" key="3">
    <source>
        <dbReference type="ARBA" id="ARBA00020634"/>
    </source>
</evidence>
<dbReference type="EMBL" id="JBFMKM010000004">
    <property type="protein sequence ID" value="KAL1306398.1"/>
    <property type="molecule type" value="Genomic_DNA"/>
</dbReference>
<evidence type="ECO:0000256" key="8">
    <source>
        <dbReference type="RuleBase" id="RU364143"/>
    </source>
</evidence>
<dbReference type="RefSeq" id="XP_069202671.1">
    <property type="nucleotide sequence ID" value="XM_069344847.1"/>
</dbReference>
<evidence type="ECO:0000256" key="5">
    <source>
        <dbReference type="ARBA" id="ARBA00023163"/>
    </source>
</evidence>
<comment type="subunit">
    <text evidence="8">Component of the Mediator complex.</text>
</comment>
<evidence type="ECO:0000256" key="7">
    <source>
        <dbReference type="ARBA" id="ARBA00031259"/>
    </source>
</evidence>
<evidence type="ECO:0000256" key="4">
    <source>
        <dbReference type="ARBA" id="ARBA00023015"/>
    </source>
</evidence>
<sequence>MTGKYQNAPLDEVQFRRPEVIQWWGGISADTVHPIIRESPFFDHTSKNGLLWEQAQNDMRTWEICNKREAFETRLKSMNGVEYMIVGEPQKVEDAEVVDTGIWVIRKQERRKRTPREDDITVLGTYYIVGENMYQAPSVSDIIGNHMLSAMNSLSKLAELAEPLPIFTPALGYTFFPPAPSKAATSTQSPGLQPSREGSIAPPGNHVSQPNTAAALEGNPQAPSVASTAAQVPDPRDSFALFESLQMMTRYGDEYMDENPLRGEPGNFIFSATKERLRAKQAELEAAKAKEAEIARKLEQSRNALGATPFAASTTAAKAKADAATAEGKPLVKRSKTGERRKKRSRNATSPTSPMTPATPATPAS</sequence>
<feature type="compositionally biased region" description="Low complexity" evidence="10">
    <location>
        <begin position="308"/>
        <end position="326"/>
    </location>
</feature>
<proteinExistence type="inferred from homology"/>
<accession>A0ABR3PK60</accession>
<reference evidence="11 12" key="1">
    <citation type="submission" date="2024-07" db="EMBL/GenBank/DDBJ databases">
        <title>Draft sequence of the Neodothiora populina.</title>
        <authorList>
            <person name="Drown D.D."/>
            <person name="Schuette U.S."/>
            <person name="Buechlein A.B."/>
            <person name="Rusch D.R."/>
            <person name="Winton L.W."/>
            <person name="Adams G.A."/>
        </authorList>
    </citation>
    <scope>NUCLEOTIDE SEQUENCE [LARGE SCALE GENOMIC DNA]</scope>
    <source>
        <strain evidence="11 12">CPC 39397</strain>
    </source>
</reference>
<dbReference type="GeneID" id="95978805"/>
<protein>
    <recommendedName>
        <fullName evidence="3 8">Mediator of RNA polymerase II transcription subunit 6</fullName>
    </recommendedName>
    <alternativeName>
        <fullName evidence="7 8">Mediator complex subunit 6</fullName>
    </alternativeName>
</protein>
<feature type="coiled-coil region" evidence="9">
    <location>
        <begin position="270"/>
        <end position="304"/>
    </location>
</feature>
<feature type="compositionally biased region" description="Polar residues" evidence="10">
    <location>
        <begin position="183"/>
        <end position="192"/>
    </location>
</feature>